<evidence type="ECO:0000256" key="3">
    <source>
        <dbReference type="ARBA" id="ARBA00022729"/>
    </source>
</evidence>
<gene>
    <name evidence="9" type="ORF">FA10DRAFT_234490</name>
</gene>
<proteinExistence type="predicted"/>
<evidence type="ECO:0000256" key="4">
    <source>
        <dbReference type="ARBA" id="ARBA00022824"/>
    </source>
</evidence>
<evidence type="ECO:0000256" key="2">
    <source>
        <dbReference type="ARBA" id="ARBA00022692"/>
    </source>
</evidence>
<accession>A0A316YDZ5</accession>
<evidence type="ECO:0000256" key="5">
    <source>
        <dbReference type="ARBA" id="ARBA00022989"/>
    </source>
</evidence>
<dbReference type="GeneID" id="37040901"/>
<name>A0A316YDZ5_9BASI</name>
<evidence type="ECO:0000256" key="7">
    <source>
        <dbReference type="SAM" id="Phobius"/>
    </source>
</evidence>
<dbReference type="OrthoDB" id="432292at2759"/>
<dbReference type="AlphaFoldDB" id="A0A316YDZ5"/>
<evidence type="ECO:0000313" key="9">
    <source>
        <dbReference type="EMBL" id="PWN87351.1"/>
    </source>
</evidence>
<dbReference type="GO" id="GO:0006487">
    <property type="term" value="P:protein N-linked glycosylation"/>
    <property type="evidence" value="ECO:0007669"/>
    <property type="project" value="TreeGrafter"/>
</dbReference>
<dbReference type="STRING" id="215250.A0A316YDZ5"/>
<keyword evidence="5 7" id="KW-1133">Transmembrane helix</keyword>
<feature type="transmembrane region" description="Helical" evidence="7">
    <location>
        <begin position="262"/>
        <end position="278"/>
    </location>
</feature>
<dbReference type="Pfam" id="PF25147">
    <property type="entry name" value="Ribophorin_II_C"/>
    <property type="match status" value="1"/>
</dbReference>
<keyword evidence="6 7" id="KW-0472">Membrane</keyword>
<evidence type="ECO:0000256" key="1">
    <source>
        <dbReference type="ARBA" id="ARBA00004477"/>
    </source>
</evidence>
<evidence type="ECO:0000259" key="8">
    <source>
        <dbReference type="Pfam" id="PF25147"/>
    </source>
</evidence>
<organism evidence="9 10">
    <name type="scientific">Acaromyces ingoldii</name>
    <dbReference type="NCBI Taxonomy" id="215250"/>
    <lineage>
        <taxon>Eukaryota</taxon>
        <taxon>Fungi</taxon>
        <taxon>Dikarya</taxon>
        <taxon>Basidiomycota</taxon>
        <taxon>Ustilaginomycotina</taxon>
        <taxon>Exobasidiomycetes</taxon>
        <taxon>Exobasidiales</taxon>
        <taxon>Cryptobasidiaceae</taxon>
        <taxon>Acaromyces</taxon>
    </lineage>
</organism>
<dbReference type="UniPathway" id="UPA00378"/>
<feature type="domain" description="Ribophorin II C-terminal" evidence="8">
    <location>
        <begin position="187"/>
        <end position="285"/>
    </location>
</feature>
<dbReference type="GO" id="GO:0008250">
    <property type="term" value="C:oligosaccharyltransferase complex"/>
    <property type="evidence" value="ECO:0007669"/>
    <property type="project" value="InterPro"/>
</dbReference>
<keyword evidence="3" id="KW-0732">Signal</keyword>
<reference evidence="9 10" key="1">
    <citation type="journal article" date="2018" name="Mol. Biol. Evol.">
        <title>Broad Genomic Sampling Reveals a Smut Pathogenic Ancestry of the Fungal Clade Ustilaginomycotina.</title>
        <authorList>
            <person name="Kijpornyongpan T."/>
            <person name="Mondo S.J."/>
            <person name="Barry K."/>
            <person name="Sandor L."/>
            <person name="Lee J."/>
            <person name="Lipzen A."/>
            <person name="Pangilinan J."/>
            <person name="LaButti K."/>
            <person name="Hainaut M."/>
            <person name="Henrissat B."/>
            <person name="Grigoriev I.V."/>
            <person name="Spatafora J.W."/>
            <person name="Aime M.C."/>
        </authorList>
    </citation>
    <scope>NUCLEOTIDE SEQUENCE [LARGE SCALE GENOMIC DNA]</scope>
    <source>
        <strain evidence="9 10">MCA 4198</strain>
    </source>
</reference>
<dbReference type="PANTHER" id="PTHR12640:SF0">
    <property type="entry name" value="DOLICHYL-DIPHOSPHOOLIGOSACCHARIDE--PROTEIN GLYCOSYLTRANSFERASE SUBUNIT 2"/>
    <property type="match status" value="1"/>
</dbReference>
<dbReference type="EMBL" id="KZ819640">
    <property type="protein sequence ID" value="PWN87351.1"/>
    <property type="molecule type" value="Genomic_DNA"/>
</dbReference>
<dbReference type="InterPro" id="IPR056790">
    <property type="entry name" value="Ribophorin_II_C"/>
</dbReference>
<sequence>MLVLGSDWSLQDAKLAVSSIDGSSRLSESFTLERAPKVPASLSVESDEVVRLSFVLKSASGEKLSSSELPHQVLATLTDSVDPRLVEATVIPVKPSTGKASYSLRVDRLPATFTSRTSGQADLNLVVASFGSSKPINLKLATLQLPSKLRVGGGSTLAAVTQRQKNIIKHGFVPHLERFHTFAVPPTEKMPPKIISLAAAVGTVAIPWLILVALLPSITPSLSLRSLTSSTAPLVASLVLLELLALRFWIGAGFTLFKMMPYLLGLGTLTILVGRSALGEMKRVRLGKSA</sequence>
<comment type="subcellular location">
    <subcellularLocation>
        <location evidence="1">Endoplasmic reticulum membrane</location>
        <topology evidence="1">Multi-pass membrane protein</topology>
    </subcellularLocation>
</comment>
<protein>
    <recommendedName>
        <fullName evidence="8">Ribophorin II C-terminal domain-containing protein</fullName>
    </recommendedName>
</protein>
<dbReference type="Proteomes" id="UP000245768">
    <property type="component" value="Unassembled WGS sequence"/>
</dbReference>
<keyword evidence="2 7" id="KW-0812">Transmembrane</keyword>
<dbReference type="PANTHER" id="PTHR12640">
    <property type="entry name" value="RIBOPHORIN II"/>
    <property type="match status" value="1"/>
</dbReference>
<keyword evidence="4" id="KW-0256">Endoplasmic reticulum</keyword>
<feature type="transmembrane region" description="Helical" evidence="7">
    <location>
        <begin position="194"/>
        <end position="215"/>
    </location>
</feature>
<evidence type="ECO:0000313" key="10">
    <source>
        <dbReference type="Proteomes" id="UP000245768"/>
    </source>
</evidence>
<dbReference type="InParanoid" id="A0A316YDZ5"/>
<feature type="transmembrane region" description="Helical" evidence="7">
    <location>
        <begin position="227"/>
        <end position="250"/>
    </location>
</feature>
<evidence type="ECO:0000256" key="6">
    <source>
        <dbReference type="ARBA" id="ARBA00023136"/>
    </source>
</evidence>
<dbReference type="InterPro" id="IPR008814">
    <property type="entry name" value="Swp1"/>
</dbReference>
<keyword evidence="10" id="KW-1185">Reference proteome</keyword>
<dbReference type="RefSeq" id="XP_025374549.1">
    <property type="nucleotide sequence ID" value="XM_025518985.1"/>
</dbReference>